<dbReference type="Proteomes" id="UP001589654">
    <property type="component" value="Unassembled WGS sequence"/>
</dbReference>
<protein>
    <submittedName>
        <fullName evidence="1">Uncharacterized protein</fullName>
    </submittedName>
</protein>
<evidence type="ECO:0000313" key="1">
    <source>
        <dbReference type="EMBL" id="MFB9212131.1"/>
    </source>
</evidence>
<sequence>MEKEFDRVERIIGKELTLEAAYFYYDFYDLAHELKHEIKALDLKLSMDHNACLEKLRYGQDLYQEMDRLSLCKLLLAAVVIDQYNHGFFERKMKDKTIVRLLKALQLSFR</sequence>
<gene>
    <name evidence="1" type="ORF">ACFFUR_09955</name>
</gene>
<keyword evidence="2" id="KW-1185">Reference proteome</keyword>
<reference evidence="1 2" key="1">
    <citation type="submission" date="2024-09" db="EMBL/GenBank/DDBJ databases">
        <authorList>
            <person name="Sun Q."/>
            <person name="Mori K."/>
        </authorList>
    </citation>
    <scope>NUCLEOTIDE SEQUENCE [LARGE SCALE GENOMIC DNA]</scope>
    <source>
        <strain evidence="1 2">CECT 7682</strain>
    </source>
</reference>
<evidence type="ECO:0000313" key="2">
    <source>
        <dbReference type="Proteomes" id="UP001589654"/>
    </source>
</evidence>
<dbReference type="EMBL" id="JBHMEW010000058">
    <property type="protein sequence ID" value="MFB9212131.1"/>
    <property type="molecule type" value="Genomic_DNA"/>
</dbReference>
<proteinExistence type="predicted"/>
<comment type="caution">
    <text evidence="1">The sequence shown here is derived from an EMBL/GenBank/DDBJ whole genome shotgun (WGS) entry which is preliminary data.</text>
</comment>
<organism evidence="1 2">
    <name type="scientific">Echinicola jeungdonensis</name>
    <dbReference type="NCBI Taxonomy" id="709343"/>
    <lineage>
        <taxon>Bacteria</taxon>
        <taxon>Pseudomonadati</taxon>
        <taxon>Bacteroidota</taxon>
        <taxon>Cytophagia</taxon>
        <taxon>Cytophagales</taxon>
        <taxon>Cyclobacteriaceae</taxon>
        <taxon>Echinicola</taxon>
    </lineage>
</organism>
<name>A0ABV5J5Q2_9BACT</name>
<dbReference type="RefSeq" id="WP_290249621.1">
    <property type="nucleotide sequence ID" value="NZ_JAUFQT010000002.1"/>
</dbReference>
<accession>A0ABV5J5Q2</accession>